<gene>
    <name evidence="2" type="ORF">KSW38_21195</name>
</gene>
<comment type="caution">
    <text evidence="2">The sequence shown here is derived from an EMBL/GenBank/DDBJ whole genome shotgun (WGS) entry which is preliminary data.</text>
</comment>
<name>A0ABS6IAS3_9MICC</name>
<dbReference type="RefSeq" id="WP_216926935.1">
    <property type="nucleotide sequence ID" value="NZ_JAHOPC010000019.1"/>
</dbReference>
<protein>
    <submittedName>
        <fullName evidence="2">Uncharacterized protein</fullName>
    </submittedName>
</protein>
<evidence type="ECO:0000313" key="3">
    <source>
        <dbReference type="Proteomes" id="UP000824166"/>
    </source>
</evidence>
<feature type="compositionally biased region" description="Polar residues" evidence="1">
    <location>
        <begin position="1"/>
        <end position="19"/>
    </location>
</feature>
<accession>A0ABS6IAS3</accession>
<evidence type="ECO:0000313" key="2">
    <source>
        <dbReference type="EMBL" id="MBU8868815.1"/>
    </source>
</evidence>
<dbReference type="Proteomes" id="UP000824166">
    <property type="component" value="Unassembled WGS sequence"/>
</dbReference>
<keyword evidence="3" id="KW-1185">Reference proteome</keyword>
<dbReference type="EMBL" id="JAHOPC010000019">
    <property type="protein sequence ID" value="MBU8868815.1"/>
    <property type="molecule type" value="Genomic_DNA"/>
</dbReference>
<organism evidence="2 3">
    <name type="scientific">Paenarthrobacter aromaticivorans</name>
    <dbReference type="NCBI Taxonomy" id="2849150"/>
    <lineage>
        <taxon>Bacteria</taxon>
        <taxon>Bacillati</taxon>
        <taxon>Actinomycetota</taxon>
        <taxon>Actinomycetes</taxon>
        <taxon>Micrococcales</taxon>
        <taxon>Micrococcaceae</taxon>
        <taxon>Paenarthrobacter</taxon>
    </lineage>
</organism>
<sequence length="68" mass="7223">MTTNSTGAETHNPPATMSTPDAGGWLGCAARKRGVRVPLIVIYQQEVRPMNAVSEMGAPPQDTISRLS</sequence>
<feature type="region of interest" description="Disordered" evidence="1">
    <location>
        <begin position="1"/>
        <end position="22"/>
    </location>
</feature>
<proteinExistence type="predicted"/>
<reference evidence="2 3" key="1">
    <citation type="submission" date="2021-06" db="EMBL/GenBank/DDBJ databases">
        <authorList>
            <person name="Jeong J.W."/>
        </authorList>
    </citation>
    <scope>NUCLEOTIDE SEQUENCE [LARGE SCALE GENOMIC DNA]</scope>
    <source>
        <strain evidence="2 3">MMS21-TAE1-1</strain>
    </source>
</reference>
<evidence type="ECO:0000256" key="1">
    <source>
        <dbReference type="SAM" id="MobiDB-lite"/>
    </source>
</evidence>